<gene>
    <name evidence="3" type="ORF">G8E00_10460</name>
</gene>
<dbReference type="InterPro" id="IPR021878">
    <property type="entry name" value="TgpA_N"/>
</dbReference>
<dbReference type="InterPro" id="IPR002931">
    <property type="entry name" value="Transglutaminase-like"/>
</dbReference>
<dbReference type="SMART" id="SM00460">
    <property type="entry name" value="TGc"/>
    <property type="match status" value="1"/>
</dbReference>
<protein>
    <submittedName>
        <fullName evidence="3">DUF3488 domain-containing transglutaminase family protein</fullName>
    </submittedName>
</protein>
<dbReference type="InterPro" id="IPR052901">
    <property type="entry name" value="Bact_TGase-like"/>
</dbReference>
<dbReference type="SUPFAM" id="SSF54001">
    <property type="entry name" value="Cysteine proteinases"/>
    <property type="match status" value="1"/>
</dbReference>
<dbReference type="EMBL" id="CP049801">
    <property type="protein sequence ID" value="QIO06343.1"/>
    <property type="molecule type" value="Genomic_DNA"/>
</dbReference>
<feature type="transmembrane region" description="Helical" evidence="1">
    <location>
        <begin position="80"/>
        <end position="96"/>
    </location>
</feature>
<keyword evidence="1" id="KW-0812">Transmembrane</keyword>
<dbReference type="KEGG" id="asha:G8E00_10460"/>
<organism evidence="3 4">
    <name type="scientific">Acinetobacter shaoyimingii</name>
    <dbReference type="NCBI Taxonomy" id="2715164"/>
    <lineage>
        <taxon>Bacteria</taxon>
        <taxon>Pseudomonadati</taxon>
        <taxon>Pseudomonadota</taxon>
        <taxon>Gammaproteobacteria</taxon>
        <taxon>Moraxellales</taxon>
        <taxon>Moraxellaceae</taxon>
        <taxon>Acinetobacter</taxon>
    </lineage>
</organism>
<dbReference type="Gene3D" id="3.10.620.30">
    <property type="match status" value="1"/>
</dbReference>
<dbReference type="PANTHER" id="PTHR42736:SF1">
    <property type="entry name" value="PROTEIN-GLUTAMINE GAMMA-GLUTAMYLTRANSFERASE"/>
    <property type="match status" value="1"/>
</dbReference>
<evidence type="ECO:0000313" key="3">
    <source>
        <dbReference type="EMBL" id="QIO06343.1"/>
    </source>
</evidence>
<evidence type="ECO:0000259" key="2">
    <source>
        <dbReference type="SMART" id="SM00460"/>
    </source>
</evidence>
<sequence length="674" mass="77604">MKTSIQIAIILMLAFIWLGQVLFSPWLLSLAFLLNIIALIVFYRKQKHQPDREFPKWVKGIFVLFCLLTIFVAYRSFIGVSAGTCVLSVFLFAKALETRIEADSKRDLIVLFNYALFVAASLFLHSQSIWMAILVLCALMSCLVGLYRVQTAEFEQARPILLALKKDAGHVSKFIGLAVPFFMVLFLFFPRFPPLWQVPIKTDESVTGLSDRMAPGDIAELSQSSELAFRVLGDIQKLPNRNEMYWRAMALDRYDGTTWTGSFIHLQTKPVTLPSQNQHRLHYQYLTTESNLKWITGLEHSIPLDSQFSLHLDGAITPNRAIKPNKPVDLLWIGAGGELQTNQLSDIQHRMLLDYPKHYDPEAQKFARSLFATSQNDPKQYIQNLLAWYKSNHFAYTLKPGVMGENRVDEFLFKRKKGFCEHYASSFVLLLRYVGIPARVVTGYQGGQYSPDEKSWEVRQLDAHAWTEVYLEGRWIRIDPTAMIAPERIDLGMQDYLSNDQTAFGDEGQSNWRYQQFTLLKNMRVWSDYVSFQWQSKVLGYNTDSQKKWMSRLGLNSSYAYGLLIILGIVLLTLLYLGLGHLHRQHGCTAEKQIIDKFSKSLSAEYHKQLSETFQHWMKRLALCADNEKCFEDANHVFQQIVYLNQNDPETLKLFSQLLKECSSVLKSHENDLS</sequence>
<dbReference type="Pfam" id="PF11992">
    <property type="entry name" value="TgpA_N"/>
    <property type="match status" value="1"/>
</dbReference>
<feature type="transmembrane region" description="Helical" evidence="1">
    <location>
        <begin position="29"/>
        <end position="45"/>
    </location>
</feature>
<proteinExistence type="predicted"/>
<feature type="transmembrane region" description="Helical" evidence="1">
    <location>
        <begin position="170"/>
        <end position="189"/>
    </location>
</feature>
<dbReference type="PANTHER" id="PTHR42736">
    <property type="entry name" value="PROTEIN-GLUTAMINE GAMMA-GLUTAMYLTRANSFERASE"/>
    <property type="match status" value="1"/>
</dbReference>
<keyword evidence="4" id="KW-1185">Reference proteome</keyword>
<reference evidence="3 4" key="1">
    <citation type="submission" date="2020-03" db="EMBL/GenBank/DDBJ databases">
        <authorList>
            <person name="Zhu W."/>
        </authorList>
    </citation>
    <scope>NUCLEOTIDE SEQUENCE [LARGE SCALE GENOMIC DNA]</scope>
    <source>
        <strain evidence="3 4">323-1</strain>
    </source>
</reference>
<keyword evidence="1" id="KW-1133">Transmembrane helix</keyword>
<accession>A0A6G8RX90</accession>
<name>A0A6G8RX90_9GAMM</name>
<feature type="transmembrane region" description="Helical" evidence="1">
    <location>
        <begin position="7"/>
        <end position="23"/>
    </location>
</feature>
<dbReference type="InterPro" id="IPR038765">
    <property type="entry name" value="Papain-like_cys_pep_sf"/>
</dbReference>
<feature type="transmembrane region" description="Helical" evidence="1">
    <location>
        <begin position="57"/>
        <end position="74"/>
    </location>
</feature>
<feature type="transmembrane region" description="Helical" evidence="1">
    <location>
        <begin position="108"/>
        <end position="124"/>
    </location>
</feature>
<dbReference type="Pfam" id="PF01841">
    <property type="entry name" value="Transglut_core"/>
    <property type="match status" value="1"/>
</dbReference>
<dbReference type="Proteomes" id="UP000502297">
    <property type="component" value="Chromosome"/>
</dbReference>
<evidence type="ECO:0000313" key="4">
    <source>
        <dbReference type="Proteomes" id="UP000502297"/>
    </source>
</evidence>
<keyword evidence="1" id="KW-0472">Membrane</keyword>
<feature type="domain" description="Transglutaminase-like" evidence="2">
    <location>
        <begin position="412"/>
        <end position="482"/>
    </location>
</feature>
<feature type="transmembrane region" description="Helical" evidence="1">
    <location>
        <begin position="130"/>
        <end position="149"/>
    </location>
</feature>
<dbReference type="AlphaFoldDB" id="A0A6G8RX90"/>
<evidence type="ECO:0000256" key="1">
    <source>
        <dbReference type="SAM" id="Phobius"/>
    </source>
</evidence>
<feature type="transmembrane region" description="Helical" evidence="1">
    <location>
        <begin position="559"/>
        <end position="579"/>
    </location>
</feature>
<dbReference type="RefSeq" id="WP_166224407.1">
    <property type="nucleotide sequence ID" value="NZ_CP049801.1"/>
</dbReference>